<dbReference type="EMBL" id="QGNW01000206">
    <property type="protein sequence ID" value="RVW85236.1"/>
    <property type="molecule type" value="Genomic_DNA"/>
</dbReference>
<accession>A0A438HLB2</accession>
<sequence>MYSLPCPRLSRPLPPYLLSYFSVSNQFAQREWWSPCAWAVHSDNNLVELGNETIKEDDRLFYWNEENRSTLRTMFEFGAIPTYFYPLLLHSSKSPNEDPWILIRRACQKQNSSQNMER</sequence>
<gene>
    <name evidence="1" type="ORF">CK203_046633</name>
</gene>
<dbReference type="Proteomes" id="UP000288805">
    <property type="component" value="Unassembled WGS sequence"/>
</dbReference>
<dbReference type="AlphaFoldDB" id="A0A438HLB2"/>
<comment type="caution">
    <text evidence="1">The sequence shown here is derived from an EMBL/GenBank/DDBJ whole genome shotgun (WGS) entry which is preliminary data.</text>
</comment>
<organism evidence="1 2">
    <name type="scientific">Vitis vinifera</name>
    <name type="common">Grape</name>
    <dbReference type="NCBI Taxonomy" id="29760"/>
    <lineage>
        <taxon>Eukaryota</taxon>
        <taxon>Viridiplantae</taxon>
        <taxon>Streptophyta</taxon>
        <taxon>Embryophyta</taxon>
        <taxon>Tracheophyta</taxon>
        <taxon>Spermatophyta</taxon>
        <taxon>Magnoliopsida</taxon>
        <taxon>eudicotyledons</taxon>
        <taxon>Gunneridae</taxon>
        <taxon>Pentapetalae</taxon>
        <taxon>rosids</taxon>
        <taxon>Vitales</taxon>
        <taxon>Vitaceae</taxon>
        <taxon>Viteae</taxon>
        <taxon>Vitis</taxon>
    </lineage>
</organism>
<evidence type="ECO:0000313" key="2">
    <source>
        <dbReference type="Proteomes" id="UP000288805"/>
    </source>
</evidence>
<evidence type="ECO:0000313" key="1">
    <source>
        <dbReference type="EMBL" id="RVW85236.1"/>
    </source>
</evidence>
<protein>
    <submittedName>
        <fullName evidence="1">Uncharacterized protein</fullName>
    </submittedName>
</protein>
<reference evidence="1 2" key="1">
    <citation type="journal article" date="2018" name="PLoS Genet.">
        <title>Population sequencing reveals clonal diversity and ancestral inbreeding in the grapevine cultivar Chardonnay.</title>
        <authorList>
            <person name="Roach M.J."/>
            <person name="Johnson D.L."/>
            <person name="Bohlmann J."/>
            <person name="van Vuuren H.J."/>
            <person name="Jones S.J."/>
            <person name="Pretorius I.S."/>
            <person name="Schmidt S.A."/>
            <person name="Borneman A.R."/>
        </authorList>
    </citation>
    <scope>NUCLEOTIDE SEQUENCE [LARGE SCALE GENOMIC DNA]</scope>
    <source>
        <strain evidence="2">cv. Chardonnay</strain>
        <tissue evidence="1">Leaf</tissue>
    </source>
</reference>
<name>A0A438HLB2_VITVI</name>
<proteinExistence type="predicted"/>